<sequence length="182" mass="20263">MNTDDLPFKMHGTNVTVGQTDITTSGTPNSASQTIHYAHMTSYYLPLNTSTAASERFYSSYNSEVVINTASILGGLLLLLVIYVVYRTLCRKRLLKVLEKIKMKSFSDEYPSDVFVEKTVTNFKQDTTKLITERAKLLWVERAKISEEVVGSNKCGVLLNDAASCVNGMDGCNTQELTEQQV</sequence>
<keyword evidence="1" id="KW-0812">Transmembrane</keyword>
<proteinExistence type="predicted"/>
<organism evidence="2 3">
    <name type="scientific">Dreissena polymorpha</name>
    <name type="common">Zebra mussel</name>
    <name type="synonym">Mytilus polymorpha</name>
    <dbReference type="NCBI Taxonomy" id="45954"/>
    <lineage>
        <taxon>Eukaryota</taxon>
        <taxon>Metazoa</taxon>
        <taxon>Spiralia</taxon>
        <taxon>Lophotrochozoa</taxon>
        <taxon>Mollusca</taxon>
        <taxon>Bivalvia</taxon>
        <taxon>Autobranchia</taxon>
        <taxon>Heteroconchia</taxon>
        <taxon>Euheterodonta</taxon>
        <taxon>Imparidentia</taxon>
        <taxon>Neoheterodontei</taxon>
        <taxon>Myida</taxon>
        <taxon>Dreissenoidea</taxon>
        <taxon>Dreissenidae</taxon>
        <taxon>Dreissena</taxon>
    </lineage>
</organism>
<keyword evidence="3" id="KW-1185">Reference proteome</keyword>
<comment type="caution">
    <text evidence="2">The sequence shown here is derived from an EMBL/GenBank/DDBJ whole genome shotgun (WGS) entry which is preliminary data.</text>
</comment>
<dbReference type="EMBL" id="JAIWYP010000004">
    <property type="protein sequence ID" value="KAH3834693.1"/>
    <property type="molecule type" value="Genomic_DNA"/>
</dbReference>
<dbReference type="Proteomes" id="UP000828390">
    <property type="component" value="Unassembled WGS sequence"/>
</dbReference>
<keyword evidence="1" id="KW-0472">Membrane</keyword>
<protein>
    <submittedName>
        <fullName evidence="2">Uncharacterized protein</fullName>
    </submittedName>
</protein>
<feature type="transmembrane region" description="Helical" evidence="1">
    <location>
        <begin position="65"/>
        <end position="86"/>
    </location>
</feature>
<evidence type="ECO:0000313" key="3">
    <source>
        <dbReference type="Proteomes" id="UP000828390"/>
    </source>
</evidence>
<reference evidence="2" key="2">
    <citation type="submission" date="2020-11" db="EMBL/GenBank/DDBJ databases">
        <authorList>
            <person name="McCartney M.A."/>
            <person name="Auch B."/>
            <person name="Kono T."/>
            <person name="Mallez S."/>
            <person name="Becker A."/>
            <person name="Gohl D.M."/>
            <person name="Silverstein K.A.T."/>
            <person name="Koren S."/>
            <person name="Bechman K.B."/>
            <person name="Herman A."/>
            <person name="Abrahante J.E."/>
            <person name="Garbe J."/>
        </authorList>
    </citation>
    <scope>NUCLEOTIDE SEQUENCE</scope>
    <source>
        <strain evidence="2">Duluth1</strain>
        <tissue evidence="2">Whole animal</tissue>
    </source>
</reference>
<accession>A0A9D4K802</accession>
<keyword evidence="1" id="KW-1133">Transmembrane helix</keyword>
<gene>
    <name evidence="2" type="ORF">DPMN_108026</name>
</gene>
<name>A0A9D4K802_DREPO</name>
<dbReference type="AlphaFoldDB" id="A0A9D4K802"/>
<evidence type="ECO:0000256" key="1">
    <source>
        <dbReference type="SAM" id="Phobius"/>
    </source>
</evidence>
<evidence type="ECO:0000313" key="2">
    <source>
        <dbReference type="EMBL" id="KAH3834693.1"/>
    </source>
</evidence>
<reference evidence="2" key="1">
    <citation type="journal article" date="2019" name="bioRxiv">
        <title>The Genome of the Zebra Mussel, Dreissena polymorpha: A Resource for Invasive Species Research.</title>
        <authorList>
            <person name="McCartney M.A."/>
            <person name="Auch B."/>
            <person name="Kono T."/>
            <person name="Mallez S."/>
            <person name="Zhang Y."/>
            <person name="Obille A."/>
            <person name="Becker A."/>
            <person name="Abrahante J.E."/>
            <person name="Garbe J."/>
            <person name="Badalamenti J.P."/>
            <person name="Herman A."/>
            <person name="Mangelson H."/>
            <person name="Liachko I."/>
            <person name="Sullivan S."/>
            <person name="Sone E.D."/>
            <person name="Koren S."/>
            <person name="Silverstein K.A.T."/>
            <person name="Beckman K.B."/>
            <person name="Gohl D.M."/>
        </authorList>
    </citation>
    <scope>NUCLEOTIDE SEQUENCE</scope>
    <source>
        <strain evidence="2">Duluth1</strain>
        <tissue evidence="2">Whole animal</tissue>
    </source>
</reference>